<evidence type="ECO:0000256" key="1">
    <source>
        <dbReference type="SAM" id="MobiDB-lite"/>
    </source>
</evidence>
<evidence type="ECO:0000313" key="3">
    <source>
        <dbReference type="Proteomes" id="UP000570595"/>
    </source>
</evidence>
<feature type="compositionally biased region" description="Basic and acidic residues" evidence="1">
    <location>
        <begin position="1"/>
        <end position="15"/>
    </location>
</feature>
<evidence type="ECO:0000313" key="2">
    <source>
        <dbReference type="EMBL" id="KAF4667576.1"/>
    </source>
</evidence>
<protein>
    <submittedName>
        <fullName evidence="2">Uncharacterized protein</fullName>
    </submittedName>
</protein>
<organism evidence="2 3">
    <name type="scientific">Perkinsus olseni</name>
    <name type="common">Perkinsus atlanticus</name>
    <dbReference type="NCBI Taxonomy" id="32597"/>
    <lineage>
        <taxon>Eukaryota</taxon>
        <taxon>Sar</taxon>
        <taxon>Alveolata</taxon>
        <taxon>Perkinsozoa</taxon>
        <taxon>Perkinsea</taxon>
        <taxon>Perkinsida</taxon>
        <taxon>Perkinsidae</taxon>
        <taxon>Perkinsus</taxon>
    </lineage>
</organism>
<accession>A0A7J6M825</accession>
<comment type="caution">
    <text evidence="2">The sequence shown here is derived from an EMBL/GenBank/DDBJ whole genome shotgun (WGS) entry which is preliminary data.</text>
</comment>
<dbReference type="EMBL" id="JABAHT010000052">
    <property type="protein sequence ID" value="KAF4667576.1"/>
    <property type="molecule type" value="Genomic_DNA"/>
</dbReference>
<name>A0A7J6M825_PEROL</name>
<proteinExistence type="predicted"/>
<reference evidence="2 3" key="1">
    <citation type="submission" date="2020-04" db="EMBL/GenBank/DDBJ databases">
        <title>Perkinsus olseni comparative genomics.</title>
        <authorList>
            <person name="Bogema D.R."/>
        </authorList>
    </citation>
    <scope>NUCLEOTIDE SEQUENCE [LARGE SCALE GENOMIC DNA]</scope>
    <source>
        <strain evidence="2">ATCC PRA-179</strain>
    </source>
</reference>
<sequence length="90" mass="10183">MEKKFEKEMELRDEVGCSSSHEVTHEDRQAAAEELGLAREVNSMRESAMRGELKALREETAGLKKALSDAHSEIDRWMTADRNSDGIMES</sequence>
<feature type="region of interest" description="Disordered" evidence="1">
    <location>
        <begin position="1"/>
        <end position="28"/>
    </location>
</feature>
<dbReference type="AlphaFoldDB" id="A0A7J6M825"/>
<dbReference type="Proteomes" id="UP000570595">
    <property type="component" value="Unassembled WGS sequence"/>
</dbReference>
<gene>
    <name evidence="2" type="ORF">FOZ61_008127</name>
</gene>